<gene>
    <name evidence="2" type="ORF">V5N11_023719</name>
</gene>
<sequence length="143" mass="16628">MNEKNREPEWGYDSFDDPEDDSSSLRVYSDEDLEEQCRHYKRQLIETKGFFEATDKFPPYVYSGVASLGDLEKPAMLGLTTPEVCEKLTSLCLQRYNEDEEKNVKLERILRANYNPGSMTKFYITFAARESESPDAPLVEYQK</sequence>
<evidence type="ECO:0000313" key="3">
    <source>
        <dbReference type="Proteomes" id="UP001558713"/>
    </source>
</evidence>
<dbReference type="PANTHER" id="PTHR31228:SF3">
    <property type="entry name" value="CYSTATIN-LIKE PROTEIN"/>
    <property type="match status" value="1"/>
</dbReference>
<reference evidence="2 3" key="1">
    <citation type="submission" date="2024-04" db="EMBL/GenBank/DDBJ databases">
        <title>Genome assembly C_amara_ONT_v2.</title>
        <authorList>
            <person name="Yant L."/>
            <person name="Moore C."/>
            <person name="Slenker M."/>
        </authorList>
    </citation>
    <scope>NUCLEOTIDE SEQUENCE [LARGE SCALE GENOMIC DNA]</scope>
    <source>
        <tissue evidence="2">Leaf</tissue>
    </source>
</reference>
<dbReference type="InterPro" id="IPR006525">
    <property type="entry name" value="Cystatin-related_pln"/>
</dbReference>
<accession>A0ABD1AYE4</accession>
<feature type="region of interest" description="Disordered" evidence="1">
    <location>
        <begin position="1"/>
        <end position="24"/>
    </location>
</feature>
<dbReference type="Proteomes" id="UP001558713">
    <property type="component" value="Unassembled WGS sequence"/>
</dbReference>
<keyword evidence="3" id="KW-1185">Reference proteome</keyword>
<evidence type="ECO:0000313" key="2">
    <source>
        <dbReference type="EMBL" id="KAL1211723.1"/>
    </source>
</evidence>
<dbReference type="AlphaFoldDB" id="A0ABD1AYE4"/>
<name>A0ABD1AYE4_CARAN</name>
<protein>
    <submittedName>
        <fullName evidence="2">Uncharacterized protein</fullName>
    </submittedName>
</protein>
<comment type="caution">
    <text evidence="2">The sequence shown here is derived from an EMBL/GenBank/DDBJ whole genome shotgun (WGS) entry which is preliminary data.</text>
</comment>
<dbReference type="PANTHER" id="PTHR31228">
    <property type="entry name" value="CYSTATIN/MONELLIN SUPERFAMILY PROTEIN"/>
    <property type="match status" value="1"/>
</dbReference>
<proteinExistence type="predicted"/>
<dbReference type="NCBIfam" id="TIGR01638">
    <property type="entry name" value="Atha_cystat_rel"/>
    <property type="match status" value="1"/>
</dbReference>
<organism evidence="2 3">
    <name type="scientific">Cardamine amara subsp. amara</name>
    <dbReference type="NCBI Taxonomy" id="228776"/>
    <lineage>
        <taxon>Eukaryota</taxon>
        <taxon>Viridiplantae</taxon>
        <taxon>Streptophyta</taxon>
        <taxon>Embryophyta</taxon>
        <taxon>Tracheophyta</taxon>
        <taxon>Spermatophyta</taxon>
        <taxon>Magnoliopsida</taxon>
        <taxon>eudicotyledons</taxon>
        <taxon>Gunneridae</taxon>
        <taxon>Pentapetalae</taxon>
        <taxon>rosids</taxon>
        <taxon>malvids</taxon>
        <taxon>Brassicales</taxon>
        <taxon>Brassicaceae</taxon>
        <taxon>Cardamineae</taxon>
        <taxon>Cardamine</taxon>
    </lineage>
</organism>
<dbReference type="EMBL" id="JBANAX010000379">
    <property type="protein sequence ID" value="KAL1211723.1"/>
    <property type="molecule type" value="Genomic_DNA"/>
</dbReference>
<evidence type="ECO:0000256" key="1">
    <source>
        <dbReference type="SAM" id="MobiDB-lite"/>
    </source>
</evidence>